<comment type="caution">
    <text evidence="2">The sequence shown here is derived from an EMBL/GenBank/DDBJ whole genome shotgun (WGS) entry which is preliminary data.</text>
</comment>
<dbReference type="Proteomes" id="UP001381693">
    <property type="component" value="Unassembled WGS sequence"/>
</dbReference>
<dbReference type="EMBL" id="JAXCGZ010011615">
    <property type="protein sequence ID" value="KAK7074405.1"/>
    <property type="molecule type" value="Genomic_DNA"/>
</dbReference>
<name>A0AAN8X916_HALRR</name>
<dbReference type="AlphaFoldDB" id="A0AAN8X916"/>
<sequence>MPICIKLPECSYSMPLNTVYPTAHTYAHGLRSIRAARRPTKEETIGHHRAAYKRGSFNKTGKGSQ</sequence>
<evidence type="ECO:0000313" key="3">
    <source>
        <dbReference type="Proteomes" id="UP001381693"/>
    </source>
</evidence>
<reference evidence="2 3" key="1">
    <citation type="submission" date="2023-11" db="EMBL/GenBank/DDBJ databases">
        <title>Halocaridina rubra genome assembly.</title>
        <authorList>
            <person name="Smith C."/>
        </authorList>
    </citation>
    <scope>NUCLEOTIDE SEQUENCE [LARGE SCALE GENOMIC DNA]</scope>
    <source>
        <strain evidence="2">EP-1</strain>
        <tissue evidence="2">Whole</tissue>
    </source>
</reference>
<keyword evidence="3" id="KW-1185">Reference proteome</keyword>
<evidence type="ECO:0000313" key="2">
    <source>
        <dbReference type="EMBL" id="KAK7074405.1"/>
    </source>
</evidence>
<accession>A0AAN8X916</accession>
<organism evidence="2 3">
    <name type="scientific">Halocaridina rubra</name>
    <name type="common">Hawaiian red shrimp</name>
    <dbReference type="NCBI Taxonomy" id="373956"/>
    <lineage>
        <taxon>Eukaryota</taxon>
        <taxon>Metazoa</taxon>
        <taxon>Ecdysozoa</taxon>
        <taxon>Arthropoda</taxon>
        <taxon>Crustacea</taxon>
        <taxon>Multicrustacea</taxon>
        <taxon>Malacostraca</taxon>
        <taxon>Eumalacostraca</taxon>
        <taxon>Eucarida</taxon>
        <taxon>Decapoda</taxon>
        <taxon>Pleocyemata</taxon>
        <taxon>Caridea</taxon>
        <taxon>Atyoidea</taxon>
        <taxon>Atyidae</taxon>
        <taxon>Halocaridina</taxon>
    </lineage>
</organism>
<proteinExistence type="predicted"/>
<feature type="non-terminal residue" evidence="2">
    <location>
        <position position="65"/>
    </location>
</feature>
<protein>
    <submittedName>
        <fullName evidence="2">Uncharacterized protein</fullName>
    </submittedName>
</protein>
<evidence type="ECO:0000256" key="1">
    <source>
        <dbReference type="SAM" id="MobiDB-lite"/>
    </source>
</evidence>
<gene>
    <name evidence="2" type="ORF">SK128_023563</name>
</gene>
<feature type="region of interest" description="Disordered" evidence="1">
    <location>
        <begin position="34"/>
        <end position="65"/>
    </location>
</feature>